<comment type="similarity">
    <text evidence="2">Belongs to the autoinducer-2 exporter (AI-2E) (TC 2.A.86) family.</text>
</comment>
<keyword evidence="7 8" id="KW-0472">Membrane</keyword>
<sequence>MPTKKLIAPFYERLALTLVGFFALGYLIVIGKDLLDPLIFGFIFAILLLPISNFLEKRLRLPRSMSSLVSILLLITVIGGILYLVGSQISNLANDWPMLKKQVEQSLHELQEWVQTSFHIQAANQMKYVKDTADQLMASGTDVLGTTFGAISSLMIFYVFILIFTFFILLYRRLLLRFVIWVFRDENSHVVMDIVENIQSILRQYILGLLLEMVIVASVAITVFWIIGIKYAALLGIIVGLFNIIPYIGIFTALLLSTLITFATGNIGKTVTVVISVIGIHAVDANFLLPTIVGSKVRLNALISFIGIILGEMIWGLSGMFLSIPVIAIFKIIFDRIESLKPWGYLLGGDYEYKKAPAEEMKTE</sequence>
<evidence type="ECO:0000256" key="3">
    <source>
        <dbReference type="ARBA" id="ARBA00022448"/>
    </source>
</evidence>
<accession>A0A1G7BQE8</accession>
<feature type="transmembrane region" description="Helical" evidence="8">
    <location>
        <begin position="205"/>
        <end position="227"/>
    </location>
</feature>
<feature type="transmembrane region" description="Helical" evidence="8">
    <location>
        <begin position="301"/>
        <end position="334"/>
    </location>
</feature>
<evidence type="ECO:0000313" key="9">
    <source>
        <dbReference type="EMBL" id="SDE29203.1"/>
    </source>
</evidence>
<keyword evidence="3" id="KW-0813">Transport</keyword>
<dbReference type="OrthoDB" id="9793390at2"/>
<dbReference type="GO" id="GO:0005886">
    <property type="term" value="C:plasma membrane"/>
    <property type="evidence" value="ECO:0007669"/>
    <property type="project" value="UniProtKB-SubCell"/>
</dbReference>
<gene>
    <name evidence="9" type="ORF">SAMN05216464_105119</name>
</gene>
<protein>
    <submittedName>
        <fullName evidence="9">Predicted PurR-regulated permease PerM</fullName>
    </submittedName>
</protein>
<comment type="subcellular location">
    <subcellularLocation>
        <location evidence="1">Cell membrane</location>
        <topology evidence="1">Multi-pass membrane protein</topology>
    </subcellularLocation>
</comment>
<keyword evidence="10" id="KW-1185">Reference proteome</keyword>
<dbReference type="PANTHER" id="PTHR21716:SF53">
    <property type="entry name" value="PERMEASE PERM-RELATED"/>
    <property type="match status" value="1"/>
</dbReference>
<keyword evidence="5 8" id="KW-0812">Transmembrane</keyword>
<proteinExistence type="inferred from homology"/>
<evidence type="ECO:0000256" key="8">
    <source>
        <dbReference type="SAM" id="Phobius"/>
    </source>
</evidence>
<name>A0A1G7BQE8_9SPHI</name>
<dbReference type="Pfam" id="PF01594">
    <property type="entry name" value="AI-2E_transport"/>
    <property type="match status" value="1"/>
</dbReference>
<feature type="transmembrane region" description="Helical" evidence="8">
    <location>
        <begin position="233"/>
        <end position="259"/>
    </location>
</feature>
<dbReference type="Proteomes" id="UP000199072">
    <property type="component" value="Unassembled WGS sequence"/>
</dbReference>
<evidence type="ECO:0000313" key="10">
    <source>
        <dbReference type="Proteomes" id="UP000199072"/>
    </source>
</evidence>
<evidence type="ECO:0000256" key="7">
    <source>
        <dbReference type="ARBA" id="ARBA00023136"/>
    </source>
</evidence>
<feature type="transmembrane region" description="Helical" evidence="8">
    <location>
        <begin position="147"/>
        <end position="171"/>
    </location>
</feature>
<feature type="transmembrane region" description="Helical" evidence="8">
    <location>
        <begin position="67"/>
        <end position="86"/>
    </location>
</feature>
<dbReference type="InterPro" id="IPR002549">
    <property type="entry name" value="AI-2E-like"/>
</dbReference>
<evidence type="ECO:0000256" key="5">
    <source>
        <dbReference type="ARBA" id="ARBA00022692"/>
    </source>
</evidence>
<dbReference type="EMBL" id="FNAI01000005">
    <property type="protein sequence ID" value="SDE29203.1"/>
    <property type="molecule type" value="Genomic_DNA"/>
</dbReference>
<keyword evidence="6 8" id="KW-1133">Transmembrane helix</keyword>
<dbReference type="STRING" id="1391627.SAMN05216464_105119"/>
<organism evidence="9 10">
    <name type="scientific">Mucilaginibacter pineti</name>
    <dbReference type="NCBI Taxonomy" id="1391627"/>
    <lineage>
        <taxon>Bacteria</taxon>
        <taxon>Pseudomonadati</taxon>
        <taxon>Bacteroidota</taxon>
        <taxon>Sphingobacteriia</taxon>
        <taxon>Sphingobacteriales</taxon>
        <taxon>Sphingobacteriaceae</taxon>
        <taxon>Mucilaginibacter</taxon>
    </lineage>
</organism>
<evidence type="ECO:0000256" key="2">
    <source>
        <dbReference type="ARBA" id="ARBA00009773"/>
    </source>
</evidence>
<keyword evidence="4" id="KW-1003">Cell membrane</keyword>
<evidence type="ECO:0000256" key="6">
    <source>
        <dbReference type="ARBA" id="ARBA00022989"/>
    </source>
</evidence>
<evidence type="ECO:0000256" key="1">
    <source>
        <dbReference type="ARBA" id="ARBA00004651"/>
    </source>
</evidence>
<evidence type="ECO:0000256" key="4">
    <source>
        <dbReference type="ARBA" id="ARBA00022475"/>
    </source>
</evidence>
<dbReference type="RefSeq" id="WP_091149711.1">
    <property type="nucleotide sequence ID" value="NZ_FNAI01000005.1"/>
</dbReference>
<feature type="transmembrane region" description="Helical" evidence="8">
    <location>
        <begin position="12"/>
        <end position="31"/>
    </location>
</feature>
<reference evidence="9 10" key="1">
    <citation type="submission" date="2016-10" db="EMBL/GenBank/DDBJ databases">
        <authorList>
            <person name="de Groot N.N."/>
        </authorList>
    </citation>
    <scope>NUCLEOTIDE SEQUENCE [LARGE SCALE GENOMIC DNA]</scope>
    <source>
        <strain evidence="9 10">47C3B</strain>
    </source>
</reference>
<feature type="transmembrane region" description="Helical" evidence="8">
    <location>
        <begin position="37"/>
        <end position="55"/>
    </location>
</feature>
<dbReference type="AlphaFoldDB" id="A0A1G7BQE8"/>
<dbReference type="PANTHER" id="PTHR21716">
    <property type="entry name" value="TRANSMEMBRANE PROTEIN"/>
    <property type="match status" value="1"/>
</dbReference>
<feature type="transmembrane region" description="Helical" evidence="8">
    <location>
        <begin position="271"/>
        <end position="289"/>
    </location>
</feature>